<protein>
    <submittedName>
        <fullName evidence="2">Uncharacterized protein</fullName>
    </submittedName>
</protein>
<feature type="compositionally biased region" description="Polar residues" evidence="1">
    <location>
        <begin position="173"/>
        <end position="195"/>
    </location>
</feature>
<evidence type="ECO:0000313" key="3">
    <source>
        <dbReference type="Proteomes" id="UP001187415"/>
    </source>
</evidence>
<comment type="caution">
    <text evidence="2">The sequence shown here is derived from an EMBL/GenBank/DDBJ whole genome shotgun (WGS) entry which is preliminary data.</text>
</comment>
<proteinExistence type="predicted"/>
<feature type="region of interest" description="Disordered" evidence="1">
    <location>
        <begin position="173"/>
        <end position="212"/>
    </location>
</feature>
<dbReference type="Proteomes" id="UP001187415">
    <property type="component" value="Unassembled WGS sequence"/>
</dbReference>
<name>A0AA88T542_CHASR</name>
<keyword evidence="3" id="KW-1185">Reference proteome</keyword>
<dbReference type="AlphaFoldDB" id="A0AA88T542"/>
<feature type="compositionally biased region" description="Low complexity" evidence="1">
    <location>
        <begin position="112"/>
        <end position="134"/>
    </location>
</feature>
<gene>
    <name evidence="2" type="ORF">Q5P01_003851</name>
</gene>
<sequence>MVVVELVESEMPFAHYAKQRGCGPTAEGRGDRRTVIYLPDPVRMLLILLETSRTSAAVCGSLPVPSGPSSPHGLELAQLPRVIPWEKQLFLQPWEKSSYFRKARHSAELQPRNSPLFPESSSSRSPPDLLHRSSVYPPHRPAAPNRHSSSFSSSSSDDTPTWCRCSRTVQHACSRQSRGTTDPASRTQLVEQLSGDQGLRQPPAEPWCTEEDKALSRRYSFRTES</sequence>
<reference evidence="2" key="1">
    <citation type="submission" date="2023-07" db="EMBL/GenBank/DDBJ databases">
        <title>Chromosome-level Genome Assembly of Striped Snakehead (Channa striata).</title>
        <authorList>
            <person name="Liu H."/>
        </authorList>
    </citation>
    <scope>NUCLEOTIDE SEQUENCE</scope>
    <source>
        <strain evidence="2">Gz</strain>
        <tissue evidence="2">Muscle</tissue>
    </source>
</reference>
<dbReference type="EMBL" id="JAUPFM010000002">
    <property type="protein sequence ID" value="KAK2859231.1"/>
    <property type="molecule type" value="Genomic_DNA"/>
</dbReference>
<organism evidence="2 3">
    <name type="scientific">Channa striata</name>
    <name type="common">Snakehead murrel</name>
    <name type="synonym">Ophicephalus striatus</name>
    <dbReference type="NCBI Taxonomy" id="64152"/>
    <lineage>
        <taxon>Eukaryota</taxon>
        <taxon>Metazoa</taxon>
        <taxon>Chordata</taxon>
        <taxon>Craniata</taxon>
        <taxon>Vertebrata</taxon>
        <taxon>Euteleostomi</taxon>
        <taxon>Actinopterygii</taxon>
        <taxon>Neopterygii</taxon>
        <taxon>Teleostei</taxon>
        <taxon>Neoteleostei</taxon>
        <taxon>Acanthomorphata</taxon>
        <taxon>Anabantaria</taxon>
        <taxon>Anabantiformes</taxon>
        <taxon>Channoidei</taxon>
        <taxon>Channidae</taxon>
        <taxon>Channa</taxon>
    </lineage>
</organism>
<accession>A0AA88T542</accession>
<evidence type="ECO:0000256" key="1">
    <source>
        <dbReference type="SAM" id="MobiDB-lite"/>
    </source>
</evidence>
<feature type="region of interest" description="Disordered" evidence="1">
    <location>
        <begin position="109"/>
        <end position="159"/>
    </location>
</feature>
<evidence type="ECO:0000313" key="2">
    <source>
        <dbReference type="EMBL" id="KAK2859231.1"/>
    </source>
</evidence>